<organism evidence="2 3">
    <name type="scientific">Handelsmanbacteria sp. (strain RIFCSPLOWO2_12_FULL_64_10)</name>
    <dbReference type="NCBI Taxonomy" id="1817868"/>
    <lineage>
        <taxon>Bacteria</taxon>
        <taxon>Candidatus Handelsmaniibacteriota</taxon>
    </lineage>
</organism>
<dbReference type="Proteomes" id="UP000178606">
    <property type="component" value="Unassembled WGS sequence"/>
</dbReference>
<dbReference type="Gene3D" id="2.30.42.10">
    <property type="match status" value="1"/>
</dbReference>
<sequence>MKTYDTILPQISALTLCALHFALCVSLAWAIRPYTPVHPDPVLEPWRWRSFPALNGLGLQCMAEAKDKSIWFGVDDGVRRYDGVHWTAYTEKDGLYGAPVVTLLGSRDGSVYAGTAMGISRFWEGKWRRVFPPEGDPSTLRQAQGSGQALPWLIYDLMEARDGSVWAGTGWGALRLSQDEWTLYTTEQMGAALRALAPYVRLFIVPEEVAPARPWPEGIGAAITVGLQRFGTAFRVSRVIYALVSGGPGEAAGLKVGDRIVATDGQPDVNTFRVNGPAGTSVRLTIQREGRPGPFEVTVTRKKVEGTFRRFSIFDVFEDREGAIWFGLSGPEGGEIVRYAPSALPGVQRSLSPYSPVGGVRRGALCGGIGPGGSPAGLRDGPVDNLQGSEFSVRDVRRGAVVCVPRQQRRAL</sequence>
<name>A0A1F6CYW9_HANXR</name>
<evidence type="ECO:0000313" key="3">
    <source>
        <dbReference type="Proteomes" id="UP000178606"/>
    </source>
</evidence>
<dbReference type="SUPFAM" id="SSF50156">
    <property type="entry name" value="PDZ domain-like"/>
    <property type="match status" value="1"/>
</dbReference>
<gene>
    <name evidence="2" type="ORF">A3F84_09050</name>
</gene>
<proteinExistence type="predicted"/>
<accession>A0A1F6CYW9</accession>
<dbReference type="SUPFAM" id="SSF63829">
    <property type="entry name" value="Calcium-dependent phosphotriesterase"/>
    <property type="match status" value="1"/>
</dbReference>
<evidence type="ECO:0000313" key="2">
    <source>
        <dbReference type="EMBL" id="OGG54366.1"/>
    </source>
</evidence>
<dbReference type="AlphaFoldDB" id="A0A1F6CYW9"/>
<dbReference type="InterPro" id="IPR036034">
    <property type="entry name" value="PDZ_sf"/>
</dbReference>
<dbReference type="Gene3D" id="2.130.10.10">
    <property type="entry name" value="YVTN repeat-like/Quinoprotein amine dehydrogenase"/>
    <property type="match status" value="1"/>
</dbReference>
<reference evidence="2 3" key="1">
    <citation type="journal article" date="2016" name="Nat. Commun.">
        <title>Thousands of microbial genomes shed light on interconnected biogeochemical processes in an aquifer system.</title>
        <authorList>
            <person name="Anantharaman K."/>
            <person name="Brown C.T."/>
            <person name="Hug L.A."/>
            <person name="Sharon I."/>
            <person name="Castelle C.J."/>
            <person name="Probst A.J."/>
            <person name="Thomas B.C."/>
            <person name="Singh A."/>
            <person name="Wilkins M.J."/>
            <person name="Karaoz U."/>
            <person name="Brodie E.L."/>
            <person name="Williams K.H."/>
            <person name="Hubbard S.S."/>
            <person name="Banfield J.F."/>
        </authorList>
    </citation>
    <scope>NUCLEOTIDE SEQUENCE [LARGE SCALE GENOMIC DNA]</scope>
    <source>
        <strain evidence="3">RIFCSPLOWO2_12_FULL_64_10</strain>
    </source>
</reference>
<feature type="domain" description="PDZ" evidence="1">
    <location>
        <begin position="208"/>
        <end position="290"/>
    </location>
</feature>
<dbReference type="InterPro" id="IPR001478">
    <property type="entry name" value="PDZ"/>
</dbReference>
<protein>
    <recommendedName>
        <fullName evidence="1">PDZ domain-containing protein</fullName>
    </recommendedName>
</protein>
<dbReference type="EMBL" id="MFKF01000104">
    <property type="protein sequence ID" value="OGG54366.1"/>
    <property type="molecule type" value="Genomic_DNA"/>
</dbReference>
<comment type="caution">
    <text evidence="2">The sequence shown here is derived from an EMBL/GenBank/DDBJ whole genome shotgun (WGS) entry which is preliminary data.</text>
</comment>
<dbReference type="PROSITE" id="PS50106">
    <property type="entry name" value="PDZ"/>
    <property type="match status" value="1"/>
</dbReference>
<dbReference type="InterPro" id="IPR015943">
    <property type="entry name" value="WD40/YVTN_repeat-like_dom_sf"/>
</dbReference>
<evidence type="ECO:0000259" key="1">
    <source>
        <dbReference type="PROSITE" id="PS50106"/>
    </source>
</evidence>